<proteinExistence type="predicted"/>
<dbReference type="PANTHER" id="PTHR42935:SF1">
    <property type="entry name" value="SLR0930 PROTEIN"/>
    <property type="match status" value="1"/>
</dbReference>
<evidence type="ECO:0000313" key="2">
    <source>
        <dbReference type="Proteomes" id="UP000243488"/>
    </source>
</evidence>
<reference evidence="1 2" key="1">
    <citation type="submission" date="2017-03" db="EMBL/GenBank/DDBJ databases">
        <title>Complete genome sequence of the novel DNRA strain Pseudomonas sp. S-6-2 isolated from Chinese polluted river sediment. Journal of Biotechnology.</title>
        <authorList>
            <person name="Li J."/>
            <person name="Xiang F."/>
            <person name="Wang L."/>
            <person name="Xi L."/>
            <person name="Liu J."/>
        </authorList>
    </citation>
    <scope>NUCLEOTIDE SEQUENCE [LARGE SCALE GENOMIC DNA]</scope>
    <source>
        <strain evidence="1 2">S-6-2</strain>
    </source>
</reference>
<dbReference type="EMBL" id="CP020100">
    <property type="protein sequence ID" value="AQZ95346.1"/>
    <property type="molecule type" value="Genomic_DNA"/>
</dbReference>
<name>A0A1V0B5Z0_9GAMM</name>
<dbReference type="InterPro" id="IPR008533">
    <property type="entry name" value="DUF815"/>
</dbReference>
<dbReference type="AlphaFoldDB" id="A0A1V0B5Z0"/>
<dbReference type="CDD" id="cd00009">
    <property type="entry name" value="AAA"/>
    <property type="match status" value="1"/>
</dbReference>
<protein>
    <submittedName>
        <fullName evidence="1">AAA family ATPase</fullName>
    </submittedName>
</protein>
<accession>A0A1V0B5Z0</accession>
<evidence type="ECO:0000313" key="1">
    <source>
        <dbReference type="EMBL" id="AQZ95346.1"/>
    </source>
</evidence>
<dbReference type="PANTHER" id="PTHR42935">
    <property type="entry name" value="SLR0930 PROTEIN"/>
    <property type="match status" value="1"/>
</dbReference>
<dbReference type="Pfam" id="PF05673">
    <property type="entry name" value="DUF815"/>
    <property type="match status" value="1"/>
</dbReference>
<dbReference type="Proteomes" id="UP000243488">
    <property type="component" value="Chromosome"/>
</dbReference>
<sequence>MSEITQTRFMQRVVDFLERMEQGMPSQPQAVDWHTVLAARWVAEGEGGRLRALEVKLDTGLDDLVGVDRQKQLLQANTEQFVAGLPANNALLWGARGTGKSSLVRALLAAYAGQGLRLIEIDKADLLHLPALVEHIRAEPWRFLLFCDDLAFESDDQAYKSLKTVLDGSVEASPDNLLLYATSNRRHLLPEHNSDNLGSSMVDGELHPGEAIEEKIALSDRFGLWVSFYPFSQEHYLNVVRHWLTQLSRQYGLNWSWSEDLQQEALRWALARGNRNGRCAYQFARAWVGKALLGLSEAT</sequence>
<organism evidence="1 2">
    <name type="scientific">Halopseudomonas phragmitis</name>
    <dbReference type="NCBI Taxonomy" id="1931241"/>
    <lineage>
        <taxon>Bacteria</taxon>
        <taxon>Pseudomonadati</taxon>
        <taxon>Pseudomonadota</taxon>
        <taxon>Gammaproteobacteria</taxon>
        <taxon>Pseudomonadales</taxon>
        <taxon>Pseudomonadaceae</taxon>
        <taxon>Halopseudomonas</taxon>
    </lineage>
</organism>
<dbReference type="KEGG" id="ppha:BVH74_11540"/>
<keyword evidence="2" id="KW-1185">Reference proteome</keyword>
<dbReference type="SUPFAM" id="SSF52540">
    <property type="entry name" value="P-loop containing nucleoside triphosphate hydrolases"/>
    <property type="match status" value="1"/>
</dbReference>
<dbReference type="Gene3D" id="3.40.50.300">
    <property type="entry name" value="P-loop containing nucleotide triphosphate hydrolases"/>
    <property type="match status" value="1"/>
</dbReference>
<dbReference type="STRING" id="1931241.BVH74_11540"/>
<dbReference type="RefSeq" id="WP_080050214.1">
    <property type="nucleotide sequence ID" value="NZ_CP020100.1"/>
</dbReference>
<dbReference type="InterPro" id="IPR027417">
    <property type="entry name" value="P-loop_NTPase"/>
</dbReference>
<gene>
    <name evidence="1" type="ORF">BVH74_11540</name>
</gene>